<organism evidence="1 2">
    <name type="scientific">Salipiger marinus</name>
    <dbReference type="NCBI Taxonomy" id="555512"/>
    <lineage>
        <taxon>Bacteria</taxon>
        <taxon>Pseudomonadati</taxon>
        <taxon>Pseudomonadota</taxon>
        <taxon>Alphaproteobacteria</taxon>
        <taxon>Rhodobacterales</taxon>
        <taxon>Roseobacteraceae</taxon>
        <taxon>Salipiger</taxon>
    </lineage>
</organism>
<evidence type="ECO:0000313" key="1">
    <source>
        <dbReference type="EMBL" id="SDJ21296.1"/>
    </source>
</evidence>
<dbReference type="RefSeq" id="WP_089850396.1">
    <property type="nucleotide sequence ID" value="NZ_FNEJ01000022.1"/>
</dbReference>
<gene>
    <name evidence="1" type="ORF">SAMN04487993_10228</name>
</gene>
<sequence length="86" mass="9441">MSDPFQVQITRLDSPAAHHFAITPSDTEDLPIRPRAIRVGEGGTLVLRDPLQTEISYTVMAGEVLVFRALRVMATGTTATNIVGWY</sequence>
<dbReference type="EMBL" id="FNEJ01000022">
    <property type="protein sequence ID" value="SDJ21296.1"/>
    <property type="molecule type" value="Genomic_DNA"/>
</dbReference>
<reference evidence="1 2" key="1">
    <citation type="submission" date="2016-10" db="EMBL/GenBank/DDBJ databases">
        <authorList>
            <person name="de Groot N.N."/>
        </authorList>
    </citation>
    <scope>NUCLEOTIDE SEQUENCE [LARGE SCALE GENOMIC DNA]</scope>
    <source>
        <strain evidence="1 2">DSM 26424</strain>
    </source>
</reference>
<name>A0A1G8RWI4_9RHOB</name>
<accession>A0A1G8RWI4</accession>
<protein>
    <submittedName>
        <fullName evidence="1">Uncharacterized protein</fullName>
    </submittedName>
</protein>
<evidence type="ECO:0000313" key="2">
    <source>
        <dbReference type="Proteomes" id="UP000199093"/>
    </source>
</evidence>
<dbReference type="AlphaFoldDB" id="A0A1G8RWI4"/>
<dbReference type="Proteomes" id="UP000199093">
    <property type="component" value="Unassembled WGS sequence"/>
</dbReference>
<keyword evidence="2" id="KW-1185">Reference proteome</keyword>
<proteinExistence type="predicted"/>
<dbReference type="OrthoDB" id="7916272at2"/>
<dbReference type="STRING" id="555512.SAMN04487993_10228"/>